<accession>G8WT55</accession>
<dbReference type="InterPro" id="IPR012551">
    <property type="entry name" value="DUF1707_SHOCT-like"/>
</dbReference>
<dbReference type="Pfam" id="PF00498">
    <property type="entry name" value="FHA"/>
    <property type="match status" value="1"/>
</dbReference>
<keyword evidence="5" id="KW-1185">Reference proteome</keyword>
<sequence length="249" mass="27432">MRRRTPMVTQRTCGVRALTMPYALRRHAVSMPVRPPDRPVRRPGPLDTPPGTPENRYVTSQEFRTAEVRLSDAEREQAIAVLREHAAQGRLSHDTFLTRMELALHARARGDLTALVADLPAEPPAPAPVPPAPAPLTGALARTVAALSALMGRVRDAWRFERVPRLMLPEPGPFPLRIGRDYANGLRIGDDSVSRCHAELRQADGVWLLRDLGSMNGTWINGRRLTGEAPVSPGDVVTFGRIGYRLAAR</sequence>
<evidence type="ECO:0000313" key="4">
    <source>
        <dbReference type="EMBL" id="AEW97078.1"/>
    </source>
</evidence>
<dbReference type="InterPro" id="IPR050923">
    <property type="entry name" value="Cell_Proc_Reg/RNA_Proc"/>
</dbReference>
<dbReference type="PANTHER" id="PTHR23308">
    <property type="entry name" value="NUCLEAR INHIBITOR OF PROTEIN PHOSPHATASE-1"/>
    <property type="match status" value="1"/>
</dbReference>
<dbReference type="eggNOG" id="COG1716">
    <property type="taxonomic scope" value="Bacteria"/>
</dbReference>
<dbReference type="KEGG" id="scy:SCATT_47070"/>
<evidence type="ECO:0000256" key="2">
    <source>
        <dbReference type="SAM" id="MobiDB-lite"/>
    </source>
</evidence>
<dbReference type="Gene3D" id="2.60.200.20">
    <property type="match status" value="1"/>
</dbReference>
<protein>
    <recommendedName>
        <fullName evidence="3">FHA domain-containing protein</fullName>
    </recommendedName>
</protein>
<dbReference type="SUPFAM" id="SSF49879">
    <property type="entry name" value="SMAD/FHA domain"/>
    <property type="match status" value="1"/>
</dbReference>
<dbReference type="Pfam" id="PF08044">
    <property type="entry name" value="DUF1707"/>
    <property type="match status" value="1"/>
</dbReference>
<proteinExistence type="predicted"/>
<evidence type="ECO:0000256" key="1">
    <source>
        <dbReference type="ARBA" id="ARBA00022553"/>
    </source>
</evidence>
<evidence type="ECO:0000259" key="3">
    <source>
        <dbReference type="PROSITE" id="PS50006"/>
    </source>
</evidence>
<dbReference type="CDD" id="cd00060">
    <property type="entry name" value="FHA"/>
    <property type="match status" value="1"/>
</dbReference>
<dbReference type="PATRIC" id="fig|1003195.29.peg.4694"/>
<dbReference type="STRING" id="1003195.SCATT_47070"/>
<organism evidence="4 5">
    <name type="scientific">Streptantibioticus cattleyicolor (strain ATCC 35852 / DSM 46488 / JCM 4925 / NBRC 14057 / NRRL 8057)</name>
    <name type="common">Streptomyces cattleya</name>
    <dbReference type="NCBI Taxonomy" id="1003195"/>
    <lineage>
        <taxon>Bacteria</taxon>
        <taxon>Bacillati</taxon>
        <taxon>Actinomycetota</taxon>
        <taxon>Actinomycetes</taxon>
        <taxon>Kitasatosporales</taxon>
        <taxon>Streptomycetaceae</taxon>
        <taxon>Streptantibioticus</taxon>
    </lineage>
</organism>
<dbReference type="Proteomes" id="UP000007842">
    <property type="component" value="Chromosome"/>
</dbReference>
<dbReference type="InterPro" id="IPR008984">
    <property type="entry name" value="SMAD_FHA_dom_sf"/>
</dbReference>
<dbReference type="EMBL" id="CP003219">
    <property type="protein sequence ID" value="AEW97078.1"/>
    <property type="molecule type" value="Genomic_DNA"/>
</dbReference>
<dbReference type="AlphaFoldDB" id="G8WT55"/>
<dbReference type="HOGENOM" id="CLU_092072_1_0_11"/>
<dbReference type="InterPro" id="IPR000253">
    <property type="entry name" value="FHA_dom"/>
</dbReference>
<gene>
    <name evidence="4" type="ordered locus">SCATT_47070</name>
</gene>
<evidence type="ECO:0000313" key="5">
    <source>
        <dbReference type="Proteomes" id="UP000007842"/>
    </source>
</evidence>
<keyword evidence="1" id="KW-0597">Phosphoprotein</keyword>
<name>G8WT55_STREN</name>
<feature type="region of interest" description="Disordered" evidence="2">
    <location>
        <begin position="32"/>
        <end position="56"/>
    </location>
</feature>
<dbReference type="SMART" id="SM00240">
    <property type="entry name" value="FHA"/>
    <property type="match status" value="1"/>
</dbReference>
<feature type="domain" description="FHA" evidence="3">
    <location>
        <begin position="176"/>
        <end position="225"/>
    </location>
</feature>
<dbReference type="PROSITE" id="PS50006">
    <property type="entry name" value="FHA_DOMAIN"/>
    <property type="match status" value="1"/>
</dbReference>
<reference evidence="5" key="1">
    <citation type="submission" date="2011-12" db="EMBL/GenBank/DDBJ databases">
        <title>Complete genome sequence of Streptomyces cattleya strain DSM 46488.</title>
        <authorList>
            <person name="Ou H.-Y."/>
            <person name="Li P."/>
            <person name="Zhao C."/>
            <person name="O'Hagan D."/>
            <person name="Deng Z."/>
        </authorList>
    </citation>
    <scope>NUCLEOTIDE SEQUENCE [LARGE SCALE GENOMIC DNA]</scope>
    <source>
        <strain evidence="5">ATCC 35852 / DSM 46488 / JCM 4925 / NBRC 14057 / NRRL 8057</strain>
    </source>
</reference>